<gene>
    <name evidence="8" type="ORF">C2869_05790</name>
</gene>
<dbReference type="AlphaFoldDB" id="A0A2S0VP33"/>
<dbReference type="NCBIfam" id="TIGR01782">
    <property type="entry name" value="TonB-Xanth-Caul"/>
    <property type="match status" value="1"/>
</dbReference>
<dbReference type="EMBL" id="CP026604">
    <property type="protein sequence ID" value="AWB65981.1"/>
    <property type="molecule type" value="Genomic_DNA"/>
</dbReference>
<reference evidence="8 9" key="1">
    <citation type="submission" date="2018-01" db="EMBL/GenBank/DDBJ databases">
        <title>Genome sequence of a Cantenovulum-like bacteria.</title>
        <authorList>
            <person name="Tan W.R."/>
            <person name="Lau N.-S."/>
            <person name="Go F."/>
            <person name="Amirul A.-A.A."/>
        </authorList>
    </citation>
    <scope>NUCLEOTIDE SEQUENCE [LARGE SCALE GENOMIC DNA]</scope>
    <source>
        <strain evidence="8 9">CCB-QB4</strain>
    </source>
</reference>
<comment type="subcellular location">
    <subcellularLocation>
        <location evidence="1 4">Cell outer membrane</location>
    </subcellularLocation>
</comment>
<feature type="domain" description="TonB-dependent receptor-like beta-barrel" evidence="6">
    <location>
        <begin position="498"/>
        <end position="1005"/>
    </location>
</feature>
<dbReference type="Pfam" id="PF07715">
    <property type="entry name" value="Plug"/>
    <property type="match status" value="1"/>
</dbReference>
<dbReference type="SUPFAM" id="SSF56935">
    <property type="entry name" value="Porins"/>
    <property type="match status" value="1"/>
</dbReference>
<keyword evidence="4" id="KW-0798">TonB box</keyword>
<dbReference type="Pfam" id="PF00593">
    <property type="entry name" value="TonB_dep_Rec_b-barrel"/>
    <property type="match status" value="1"/>
</dbReference>
<keyword evidence="9" id="KW-1185">Reference proteome</keyword>
<sequence length="1038" mass="113526">MKIGMNMSSNTNKFKFNILTASVLASLSVGSLPAFAEEEKIETIEVTGIRGSLIESMNKKRFSGNVSDSITAVDIGKLPDATIADSLQRITGIQITREGGEGTKVNIRGNENVTTTLNGEQMITAGAITKLEADFADIPSTMVSGIDVLKSTQAKHLVSGLAGTIDLQTTRPLSLDEGWTALGKVEATRGSLGGEVDPSVSAFVGYNLDTRLGFTLNIAKSESYLADYTNGSQGGEPGRYGGWSFMATEANNFVQDDIDVSGDGDTNDVFYSFQGHQAANRFIERDRTGINSSLQYQITDELQLTAEMFYTKLDEYAMANAITASQAWSSETGWFTPLEATGYHNVTHVDGEPVLNEGEFYTLQSALYQARVVKAQSFTRADEKEAFNSNLQLDYVGDSLSLTLRWVHGEAAADETNSVVDSFVTDGSSIGDTYHGPGKTFISHVNPWGYQGTEAYLPDGTVVEGAYTQIPVGIAYSGGKQHWAFPDMMLDDGTTEAFGSNLNRYSAKSSNLYGIYTNADLDVIRLDGKYELDLSIPVLDSFTSIEFGARSAERTVSKQGWYGGVARTNQYGDAFLARWKDTATDAPETVESYIAPISFTELNEKGMIKAIDDFHGTTGLGTLYFVDPEVMKDPIAWHNEIYGTHVLTPDAANVYEVIETVTSAYAQLNIETDIAGMLLIGNFGLRYVETEFDVTQSEALQGTVANFNGQDFLLGPGMQKPVGNTLRTVNKYNNALPALNLALNLNPDMVLRFSYTETISTHDTDNIGGGLNVNRTKTCEQTTDTGETVFCATSGTLFGNPYLEPQQNDNMELSFEWYFSESGMFNVGAFRNKGNVKEVDVTLMLDNIPDSDGVVRGFDIETGTYTGVVPIQAKVNVPAKGDWSDTGIEMGYQQGFDFLPGIWSGFGITANYTYSPGESDLTDYYGQKLPSVGQSKTQSNIAIWYEKDGLQARIAQNKRSKMFQTLKNDGAYKFAYFTAPTTYIDASVSYEVSDLVTLSLQGTNLTEEHQENYHQWESNIDGQVYAERRLTLGVQVKM</sequence>
<dbReference type="PANTHER" id="PTHR40980:SF3">
    <property type="entry name" value="TONB-DEPENDENT RECEPTOR-LIKE BETA-BARREL DOMAIN-CONTAINING PROTEIN"/>
    <property type="match status" value="1"/>
</dbReference>
<organism evidence="8 9">
    <name type="scientific">Saccharobesus litoralis</name>
    <dbReference type="NCBI Taxonomy" id="2172099"/>
    <lineage>
        <taxon>Bacteria</taxon>
        <taxon>Pseudomonadati</taxon>
        <taxon>Pseudomonadota</taxon>
        <taxon>Gammaproteobacteria</taxon>
        <taxon>Alteromonadales</taxon>
        <taxon>Alteromonadaceae</taxon>
        <taxon>Saccharobesus</taxon>
    </lineage>
</organism>
<evidence type="ECO:0000313" key="8">
    <source>
        <dbReference type="EMBL" id="AWB65981.1"/>
    </source>
</evidence>
<name>A0A2S0VP33_9ALTE</name>
<evidence type="ECO:0000256" key="2">
    <source>
        <dbReference type="ARBA" id="ARBA00023136"/>
    </source>
</evidence>
<evidence type="ECO:0000256" key="4">
    <source>
        <dbReference type="RuleBase" id="RU003357"/>
    </source>
</evidence>
<dbReference type="InterPro" id="IPR012910">
    <property type="entry name" value="Plug_dom"/>
</dbReference>
<keyword evidence="8" id="KW-0675">Receptor</keyword>
<evidence type="ECO:0000256" key="1">
    <source>
        <dbReference type="ARBA" id="ARBA00004442"/>
    </source>
</evidence>
<evidence type="ECO:0000256" key="5">
    <source>
        <dbReference type="SAM" id="SignalP"/>
    </source>
</evidence>
<keyword evidence="5" id="KW-0732">Signal</keyword>
<dbReference type="InterPro" id="IPR037066">
    <property type="entry name" value="Plug_dom_sf"/>
</dbReference>
<accession>A0A2S0VP33</accession>
<dbReference type="Proteomes" id="UP000244441">
    <property type="component" value="Chromosome"/>
</dbReference>
<evidence type="ECO:0000256" key="3">
    <source>
        <dbReference type="ARBA" id="ARBA00023237"/>
    </source>
</evidence>
<comment type="similarity">
    <text evidence="4">Belongs to the TonB-dependent receptor family.</text>
</comment>
<proteinExistence type="inferred from homology"/>
<evidence type="ECO:0000259" key="7">
    <source>
        <dbReference type="Pfam" id="PF07715"/>
    </source>
</evidence>
<feature type="chain" id="PRO_5015608374" evidence="5">
    <location>
        <begin position="37"/>
        <end position="1038"/>
    </location>
</feature>
<dbReference type="Gene3D" id="2.40.170.20">
    <property type="entry name" value="TonB-dependent receptor, beta-barrel domain"/>
    <property type="match status" value="1"/>
</dbReference>
<dbReference type="PANTHER" id="PTHR40980">
    <property type="entry name" value="PLUG DOMAIN-CONTAINING PROTEIN"/>
    <property type="match status" value="1"/>
</dbReference>
<feature type="domain" description="TonB-dependent receptor plug" evidence="7">
    <location>
        <begin position="66"/>
        <end position="154"/>
    </location>
</feature>
<dbReference type="InterPro" id="IPR000531">
    <property type="entry name" value="Beta-barrel_TonB"/>
</dbReference>
<evidence type="ECO:0000259" key="6">
    <source>
        <dbReference type="Pfam" id="PF00593"/>
    </source>
</evidence>
<evidence type="ECO:0000313" key="9">
    <source>
        <dbReference type="Proteomes" id="UP000244441"/>
    </source>
</evidence>
<protein>
    <submittedName>
        <fullName evidence="8">TonB-dependent receptor</fullName>
    </submittedName>
</protein>
<feature type="signal peptide" evidence="5">
    <location>
        <begin position="1"/>
        <end position="36"/>
    </location>
</feature>
<dbReference type="KEGG" id="cate:C2869_05790"/>
<keyword evidence="2 4" id="KW-0472">Membrane</keyword>
<dbReference type="GO" id="GO:0009279">
    <property type="term" value="C:cell outer membrane"/>
    <property type="evidence" value="ECO:0007669"/>
    <property type="project" value="UniProtKB-SubCell"/>
</dbReference>
<dbReference type="Gene3D" id="2.170.130.10">
    <property type="entry name" value="TonB-dependent receptor, plug domain"/>
    <property type="match status" value="1"/>
</dbReference>
<dbReference type="InterPro" id="IPR036942">
    <property type="entry name" value="Beta-barrel_TonB_sf"/>
</dbReference>
<keyword evidence="3" id="KW-0998">Cell outer membrane</keyword>
<dbReference type="InterPro" id="IPR010104">
    <property type="entry name" value="TonB_rcpt_bac"/>
</dbReference>